<evidence type="ECO:0000313" key="2">
    <source>
        <dbReference type="EMBL" id="GIO27179.1"/>
    </source>
</evidence>
<dbReference type="Gene3D" id="1.10.4030.10">
    <property type="entry name" value="Porin chaperone SurA, peptide-binding domain"/>
    <property type="match status" value="1"/>
</dbReference>
<feature type="signal peptide" evidence="1">
    <location>
        <begin position="1"/>
        <end position="20"/>
    </location>
</feature>
<evidence type="ECO:0000256" key="1">
    <source>
        <dbReference type="SAM" id="SignalP"/>
    </source>
</evidence>
<keyword evidence="3" id="KW-1185">Reference proteome</keyword>
<gene>
    <name evidence="2" type="ORF">J43TS3_17900</name>
</gene>
<dbReference type="AlphaFoldDB" id="A0A919X8V7"/>
<dbReference type="InterPro" id="IPR027304">
    <property type="entry name" value="Trigger_fact/SurA_dom_sf"/>
</dbReference>
<evidence type="ECO:0000313" key="3">
    <source>
        <dbReference type="Proteomes" id="UP000676917"/>
    </source>
</evidence>
<protein>
    <recommendedName>
        <fullName evidence="4">Peptidylprolyl isomerase</fullName>
    </recommendedName>
</protein>
<evidence type="ECO:0008006" key="4">
    <source>
        <dbReference type="Google" id="ProtNLM"/>
    </source>
</evidence>
<organism evidence="2 3">
    <name type="scientific">Ornithinibacillus bavariensis</name>
    <dbReference type="NCBI Taxonomy" id="545502"/>
    <lineage>
        <taxon>Bacteria</taxon>
        <taxon>Bacillati</taxon>
        <taxon>Bacillota</taxon>
        <taxon>Bacilli</taxon>
        <taxon>Bacillales</taxon>
        <taxon>Bacillaceae</taxon>
        <taxon>Ornithinibacillus</taxon>
    </lineage>
</organism>
<dbReference type="InterPro" id="IPR050245">
    <property type="entry name" value="PrsA_foldase"/>
</dbReference>
<dbReference type="PROSITE" id="PS51257">
    <property type="entry name" value="PROKAR_LIPOPROTEIN"/>
    <property type="match status" value="1"/>
</dbReference>
<reference evidence="2" key="1">
    <citation type="submission" date="2021-03" db="EMBL/GenBank/DDBJ databases">
        <title>Antimicrobial resistance genes in bacteria isolated from Japanese honey, and their potential for conferring macrolide and lincosamide resistance in the American foulbrood pathogen Paenibacillus larvae.</title>
        <authorList>
            <person name="Okamoto M."/>
            <person name="Kumagai M."/>
            <person name="Kanamori H."/>
            <person name="Takamatsu D."/>
        </authorList>
    </citation>
    <scope>NUCLEOTIDE SEQUENCE</scope>
    <source>
        <strain evidence="2">J43TS3</strain>
    </source>
</reference>
<name>A0A919X8V7_9BACI</name>
<proteinExistence type="predicted"/>
<dbReference type="PANTHER" id="PTHR47245:SF2">
    <property type="entry name" value="PEPTIDYL-PROLYL CIS-TRANS ISOMERASE HP_0175-RELATED"/>
    <property type="match status" value="1"/>
</dbReference>
<keyword evidence="1" id="KW-0732">Signal</keyword>
<dbReference type="SUPFAM" id="SSF109998">
    <property type="entry name" value="Triger factor/SurA peptide-binding domain-like"/>
    <property type="match status" value="1"/>
</dbReference>
<accession>A0A919X8V7</accession>
<feature type="chain" id="PRO_5037825380" description="Peptidylprolyl isomerase" evidence="1">
    <location>
        <begin position="21"/>
        <end position="229"/>
    </location>
</feature>
<dbReference type="Pfam" id="PF13624">
    <property type="entry name" value="SurA_N_3"/>
    <property type="match status" value="1"/>
</dbReference>
<sequence length="229" mass="26489">MKKVIAILAIALLLLVAACGKEDKEENANKEVKPEEVTMDKDEVVDNNKVVVRINDKDITGDLYNAVYLQGKLRAVQFGQDISDKEKMKELALNEIIAQELIKQDANKQGIKVSEEDIQKEYDELKSEDEKKFKEYLKQYKLTEKIVKEQILFTHILNQYVDKEIQIDEVTEEDAKEAYDKLKKEMDDIPKYEDAESTIKANLKQQREADALQVKVEELKKTATIEKHI</sequence>
<dbReference type="EMBL" id="BORP01000003">
    <property type="protein sequence ID" value="GIO27179.1"/>
    <property type="molecule type" value="Genomic_DNA"/>
</dbReference>
<dbReference type="PANTHER" id="PTHR47245">
    <property type="entry name" value="PEPTIDYLPROLYL ISOMERASE"/>
    <property type="match status" value="1"/>
</dbReference>
<dbReference type="RefSeq" id="WP_212920680.1">
    <property type="nucleotide sequence ID" value="NZ_BORP01000003.1"/>
</dbReference>
<comment type="caution">
    <text evidence="2">The sequence shown here is derived from an EMBL/GenBank/DDBJ whole genome shotgun (WGS) entry which is preliminary data.</text>
</comment>
<dbReference type="Proteomes" id="UP000676917">
    <property type="component" value="Unassembled WGS sequence"/>
</dbReference>